<dbReference type="RefSeq" id="WP_345078410.1">
    <property type="nucleotide sequence ID" value="NZ_BAABFA010000005.1"/>
</dbReference>
<feature type="domain" description="N-acetyltransferase" evidence="1">
    <location>
        <begin position="1"/>
        <end position="83"/>
    </location>
</feature>
<reference evidence="3" key="1">
    <citation type="journal article" date="2019" name="Int. J. Syst. Evol. Microbiol.">
        <title>The Global Catalogue of Microorganisms (GCM) 10K type strain sequencing project: providing services to taxonomists for standard genome sequencing and annotation.</title>
        <authorList>
            <consortium name="The Broad Institute Genomics Platform"/>
            <consortium name="The Broad Institute Genome Sequencing Center for Infectious Disease"/>
            <person name="Wu L."/>
            <person name="Ma J."/>
        </authorList>
    </citation>
    <scope>NUCLEOTIDE SEQUENCE [LARGE SCALE GENOMIC DNA]</scope>
    <source>
        <strain evidence="3">JCM 32105</strain>
    </source>
</reference>
<name>A0ABP8N548_9BACT</name>
<comment type="caution">
    <text evidence="2">The sequence shown here is derived from an EMBL/GenBank/DDBJ whole genome shotgun (WGS) entry which is preliminary data.</text>
</comment>
<evidence type="ECO:0000259" key="1">
    <source>
        <dbReference type="PROSITE" id="PS51186"/>
    </source>
</evidence>
<protein>
    <recommendedName>
        <fullName evidence="1">N-acetyltransferase domain-containing protein</fullName>
    </recommendedName>
</protein>
<dbReference type="PROSITE" id="PS51186">
    <property type="entry name" value="GNAT"/>
    <property type="match status" value="1"/>
</dbReference>
<dbReference type="Gene3D" id="3.40.630.30">
    <property type="match status" value="1"/>
</dbReference>
<proteinExistence type="predicted"/>
<dbReference type="InterPro" id="IPR016181">
    <property type="entry name" value="Acyl_CoA_acyltransferase"/>
</dbReference>
<dbReference type="Pfam" id="PF13302">
    <property type="entry name" value="Acetyltransf_3"/>
    <property type="match status" value="1"/>
</dbReference>
<sequence length="106" mass="12289">MTYRRAYRNKGYMTEAMQAVIAHGFGQMGLNRIEAFVGTRNEPSLRLMQHFGFTKEGLLRSHYCKNGVDRGFGVFFAAAQRVYRVRCRRISLRKETVQVCTVSLYI</sequence>
<dbReference type="EMBL" id="BAABFA010000005">
    <property type="protein sequence ID" value="GAA4461501.1"/>
    <property type="molecule type" value="Genomic_DNA"/>
</dbReference>
<dbReference type="SUPFAM" id="SSF55729">
    <property type="entry name" value="Acyl-CoA N-acyltransferases (Nat)"/>
    <property type="match status" value="1"/>
</dbReference>
<dbReference type="InterPro" id="IPR000182">
    <property type="entry name" value="GNAT_dom"/>
</dbReference>
<dbReference type="Proteomes" id="UP001500067">
    <property type="component" value="Unassembled WGS sequence"/>
</dbReference>
<dbReference type="InterPro" id="IPR051531">
    <property type="entry name" value="N-acetyltransferase"/>
</dbReference>
<keyword evidence="3" id="KW-1185">Reference proteome</keyword>
<evidence type="ECO:0000313" key="2">
    <source>
        <dbReference type="EMBL" id="GAA4461501.1"/>
    </source>
</evidence>
<evidence type="ECO:0000313" key="3">
    <source>
        <dbReference type="Proteomes" id="UP001500067"/>
    </source>
</evidence>
<organism evidence="2 3">
    <name type="scientific">Nemorincola caseinilytica</name>
    <dbReference type="NCBI Taxonomy" id="2054315"/>
    <lineage>
        <taxon>Bacteria</taxon>
        <taxon>Pseudomonadati</taxon>
        <taxon>Bacteroidota</taxon>
        <taxon>Chitinophagia</taxon>
        <taxon>Chitinophagales</taxon>
        <taxon>Chitinophagaceae</taxon>
        <taxon>Nemorincola</taxon>
    </lineage>
</organism>
<gene>
    <name evidence="2" type="ORF">GCM10023093_06270</name>
</gene>
<dbReference type="PANTHER" id="PTHR43792">
    <property type="entry name" value="GNAT FAMILY, PUTATIVE (AFU_ORTHOLOGUE AFUA_3G00765)-RELATED-RELATED"/>
    <property type="match status" value="1"/>
</dbReference>
<accession>A0ABP8N548</accession>